<name>A0A1Q5ULF7_9EURO</name>
<reference evidence="2 3" key="1">
    <citation type="submission" date="2016-10" db="EMBL/GenBank/DDBJ databases">
        <title>Genome sequence of the ascomycete fungus Penicillium subrubescens.</title>
        <authorList>
            <person name="De Vries R.P."/>
            <person name="Peng M."/>
            <person name="Dilokpimol A."/>
            <person name="Hilden K."/>
            <person name="Makela M.R."/>
            <person name="Grigoriev I."/>
            <person name="Riley R."/>
            <person name="Granchi Z."/>
        </authorList>
    </citation>
    <scope>NUCLEOTIDE SEQUENCE [LARGE SCALE GENOMIC DNA]</scope>
    <source>
        <strain evidence="2 3">CBS 132785</strain>
    </source>
</reference>
<feature type="compositionally biased region" description="Low complexity" evidence="1">
    <location>
        <begin position="496"/>
        <end position="505"/>
    </location>
</feature>
<dbReference type="EMBL" id="MNBE01000136">
    <property type="protein sequence ID" value="OKP13301.1"/>
    <property type="molecule type" value="Genomic_DNA"/>
</dbReference>
<evidence type="ECO:0000313" key="3">
    <source>
        <dbReference type="Proteomes" id="UP000186955"/>
    </source>
</evidence>
<gene>
    <name evidence="2" type="ORF">PENSUB_1032</name>
</gene>
<dbReference type="AlphaFoldDB" id="A0A1Q5ULF7"/>
<feature type="compositionally biased region" description="Polar residues" evidence="1">
    <location>
        <begin position="412"/>
        <end position="425"/>
    </location>
</feature>
<sequence>MRYETWDVLLFPASSRVPIQEFKTQCFVTRDLESPYLQSPEILGPIAFYRSQASVGRIPVLTSFIPSLVRGAAFRISIHNWDKPKPSRLIESMMQPDDVLLYEARVFIDGECVAAGVFGQRAAWPYVIDLSSRIDRDGNQDYLRFPQFHSEILEQRHWDAGDAMGRIKIMLSEGFSRPNRSPPFERVKDAIIFSFQHAPEQILEFSQIAWPNPSMWGQDIPRPLYNGVQGSLDPKEPDDIHAHSPRKRETCAPMTSMALVASTGQFSTTQAPIVSNNAWAAGRAFPLPTSQWHAQSQAQNPRWTGQQGRYQEAFIDPSVDPFINDPTWRHRGARSSRDDVPMPDYSSNSSRAISSMTEMSYELSKQSSMSAPMDEEHYNMLLEALTPTKPPIIRPPSSAAAAMATLMPTANDTPATIRKASSQTPGAGRTLGLRERSQASSRDVSDSVSIPAEKGSPTKIGASPSANVKSRKEGDKEKEKEKENDQAQKENESVGSSSTSTSTEL</sequence>
<feature type="region of interest" description="Disordered" evidence="1">
    <location>
        <begin position="412"/>
        <end position="505"/>
    </location>
</feature>
<accession>A0A1Q5ULF7</accession>
<dbReference type="Proteomes" id="UP000186955">
    <property type="component" value="Unassembled WGS sequence"/>
</dbReference>
<organism evidence="2 3">
    <name type="scientific">Penicillium subrubescens</name>
    <dbReference type="NCBI Taxonomy" id="1316194"/>
    <lineage>
        <taxon>Eukaryota</taxon>
        <taxon>Fungi</taxon>
        <taxon>Dikarya</taxon>
        <taxon>Ascomycota</taxon>
        <taxon>Pezizomycotina</taxon>
        <taxon>Eurotiomycetes</taxon>
        <taxon>Eurotiomycetidae</taxon>
        <taxon>Eurotiales</taxon>
        <taxon>Aspergillaceae</taxon>
        <taxon>Penicillium</taxon>
    </lineage>
</organism>
<keyword evidence="3" id="KW-1185">Reference proteome</keyword>
<evidence type="ECO:0000256" key="1">
    <source>
        <dbReference type="SAM" id="MobiDB-lite"/>
    </source>
</evidence>
<feature type="compositionally biased region" description="Basic and acidic residues" evidence="1">
    <location>
        <begin position="470"/>
        <end position="492"/>
    </location>
</feature>
<evidence type="ECO:0000313" key="2">
    <source>
        <dbReference type="EMBL" id="OKP13301.1"/>
    </source>
</evidence>
<feature type="region of interest" description="Disordered" evidence="1">
    <location>
        <begin position="321"/>
        <end position="351"/>
    </location>
</feature>
<feature type="compositionally biased region" description="Polar residues" evidence="1">
    <location>
        <begin position="438"/>
        <end position="448"/>
    </location>
</feature>
<proteinExistence type="predicted"/>
<comment type="caution">
    <text evidence="2">The sequence shown here is derived from an EMBL/GenBank/DDBJ whole genome shotgun (WGS) entry which is preliminary data.</text>
</comment>
<protein>
    <submittedName>
        <fullName evidence="2">Uncharacterized protein</fullName>
    </submittedName>
</protein>
<dbReference type="STRING" id="1316194.A0A1Q5ULF7"/>